<comment type="caution">
    <text evidence="1">The sequence shown here is derived from an EMBL/GenBank/DDBJ whole genome shotgun (WGS) entry which is preliminary data.</text>
</comment>
<gene>
    <name evidence="1" type="ORF">CHA01nite_13560</name>
</gene>
<evidence type="ECO:0008006" key="3">
    <source>
        <dbReference type="Google" id="ProtNLM"/>
    </source>
</evidence>
<evidence type="ECO:0000313" key="1">
    <source>
        <dbReference type="EMBL" id="GEN75616.1"/>
    </source>
</evidence>
<evidence type="ECO:0000313" key="2">
    <source>
        <dbReference type="Proteomes" id="UP000321863"/>
    </source>
</evidence>
<dbReference type="Proteomes" id="UP000321863">
    <property type="component" value="Unassembled WGS sequence"/>
</dbReference>
<dbReference type="Pfam" id="PF13310">
    <property type="entry name" value="Virulence_RhuM"/>
    <property type="match status" value="1"/>
</dbReference>
<dbReference type="EMBL" id="BJYJ01000004">
    <property type="protein sequence ID" value="GEN75616.1"/>
    <property type="molecule type" value="Genomic_DNA"/>
</dbReference>
<reference evidence="1 2" key="1">
    <citation type="submission" date="2019-07" db="EMBL/GenBank/DDBJ databases">
        <title>Whole genome shotgun sequence of Chryseobacterium hagamense NBRC 105253.</title>
        <authorList>
            <person name="Hosoyama A."/>
            <person name="Uohara A."/>
            <person name="Ohji S."/>
            <person name="Ichikawa N."/>
        </authorList>
    </citation>
    <scope>NUCLEOTIDE SEQUENCE [LARGE SCALE GENOMIC DNA]</scope>
    <source>
        <strain evidence="1 2">NBRC 105253</strain>
    </source>
</reference>
<accession>A0A511YKE0</accession>
<proteinExistence type="predicted"/>
<sequence length="55" mass="6389">MGLTSWKNEKSGGKILRTDVSVAKNYLNEDELRELNTIVTMYLDFAVNRARRQNE</sequence>
<organism evidence="1 2">
    <name type="scientific">Chryseobacterium hagamense</name>
    <dbReference type="NCBI Taxonomy" id="395935"/>
    <lineage>
        <taxon>Bacteria</taxon>
        <taxon>Pseudomonadati</taxon>
        <taxon>Bacteroidota</taxon>
        <taxon>Flavobacteriia</taxon>
        <taxon>Flavobacteriales</taxon>
        <taxon>Weeksellaceae</taxon>
        <taxon>Chryseobacterium group</taxon>
        <taxon>Chryseobacterium</taxon>
    </lineage>
</organism>
<name>A0A511YKE0_9FLAO</name>
<dbReference type="InterPro" id="IPR011204">
    <property type="entry name" value="Virulence_RhuM-like"/>
</dbReference>
<protein>
    <recommendedName>
        <fullName evidence="3">Virulence protein</fullName>
    </recommendedName>
</protein>
<keyword evidence="2" id="KW-1185">Reference proteome</keyword>
<dbReference type="AlphaFoldDB" id="A0A511YKE0"/>